<protein>
    <submittedName>
        <fullName evidence="1">Uncharacterized protein</fullName>
    </submittedName>
</protein>
<sequence>MKTKNSRKVYTDTKVKDLPFKAYLYQCDCSPDNRIGYLFNSLEQAKNGACKDAIIQKVIIKLS</sequence>
<dbReference type="EMBL" id="KR029598">
    <property type="protein sequence ID" value="AKH47788.1"/>
    <property type="molecule type" value="Genomic_DNA"/>
</dbReference>
<organism evidence="1">
    <name type="scientific">uncultured marine virus</name>
    <dbReference type="NCBI Taxonomy" id="186617"/>
    <lineage>
        <taxon>Viruses</taxon>
        <taxon>environmental samples</taxon>
    </lineage>
</organism>
<name>A0A0F7L8B5_9VIRU</name>
<reference evidence="1" key="1">
    <citation type="journal article" date="2015" name="Front. Microbiol.">
        <title>Combining genomic sequencing methods to explore viral diversity and reveal potential virus-host interactions.</title>
        <authorList>
            <person name="Chow C.E."/>
            <person name="Winget D.M."/>
            <person name="White R.A.III."/>
            <person name="Hallam S.J."/>
            <person name="Suttle C.A."/>
        </authorList>
    </citation>
    <scope>NUCLEOTIDE SEQUENCE</scope>
    <source>
        <strain evidence="1">Oxic1_3</strain>
    </source>
</reference>
<accession>A0A0F7L8B5</accession>
<evidence type="ECO:0000313" key="1">
    <source>
        <dbReference type="EMBL" id="AKH47788.1"/>
    </source>
</evidence>
<proteinExistence type="predicted"/>
<reference evidence="1" key="2">
    <citation type="submission" date="2015-03" db="EMBL/GenBank/DDBJ databases">
        <authorList>
            <person name="Chow C.-E.T."/>
            <person name="Winget D.M."/>
            <person name="White R.A.III."/>
            <person name="Hallam S.J."/>
            <person name="Suttle C.A."/>
        </authorList>
    </citation>
    <scope>NUCLEOTIDE SEQUENCE</scope>
    <source>
        <strain evidence="1">Oxic1_3</strain>
    </source>
</reference>